<evidence type="ECO:0000256" key="7">
    <source>
        <dbReference type="ARBA" id="ARBA00023004"/>
    </source>
</evidence>
<dbReference type="InterPro" id="IPR001041">
    <property type="entry name" value="2Fe-2S_ferredoxin-type"/>
</dbReference>
<evidence type="ECO:0000256" key="9">
    <source>
        <dbReference type="ARBA" id="ARBA00034078"/>
    </source>
</evidence>
<dbReference type="PRINTS" id="PR00355">
    <property type="entry name" value="ADRENODOXIN"/>
</dbReference>
<evidence type="ECO:0000256" key="3">
    <source>
        <dbReference type="ARBA" id="ARBA00022448"/>
    </source>
</evidence>
<accession>A0A177EDQ8</accession>
<dbReference type="Proteomes" id="UP000185944">
    <property type="component" value="Unassembled WGS sequence"/>
</dbReference>
<keyword evidence="12" id="KW-1185">Reference proteome</keyword>
<dbReference type="STRING" id="1805483.A0A177EDQ8"/>
<evidence type="ECO:0000256" key="4">
    <source>
        <dbReference type="ARBA" id="ARBA00022714"/>
    </source>
</evidence>
<feature type="domain" description="2Fe-2S ferredoxin-type" evidence="10">
    <location>
        <begin position="5"/>
        <end position="107"/>
    </location>
</feature>
<name>A0A177EDQ8_9MICR</name>
<dbReference type="CDD" id="cd00207">
    <property type="entry name" value="fer2"/>
    <property type="match status" value="1"/>
</dbReference>
<reference evidence="11 12" key="1">
    <citation type="submission" date="2016-02" db="EMBL/GenBank/DDBJ databases">
        <title>Discovery of a natural microsporidian pathogen with a broad tissue tropism in Caenorhabditis elegans.</title>
        <authorList>
            <person name="Luallen R.J."/>
            <person name="Reinke A.W."/>
            <person name="Tong L."/>
            <person name="Botts M.R."/>
            <person name="Felix M.-A."/>
            <person name="Troemel E.R."/>
        </authorList>
    </citation>
    <scope>NUCLEOTIDE SEQUENCE [LARGE SCALE GENOMIC DNA]</scope>
    <source>
        <strain evidence="11 12">JUm2807</strain>
    </source>
</reference>
<evidence type="ECO:0000313" key="12">
    <source>
        <dbReference type="Proteomes" id="UP000185944"/>
    </source>
</evidence>
<dbReference type="OrthoDB" id="268593at2759"/>
<dbReference type="VEuPathDB" id="MicrosporidiaDB:NEDG_00663"/>
<dbReference type="Pfam" id="PF00111">
    <property type="entry name" value="Fer2"/>
    <property type="match status" value="1"/>
</dbReference>
<comment type="caution">
    <text evidence="11">The sequence shown here is derived from an EMBL/GenBank/DDBJ whole genome shotgun (WGS) entry which is preliminary data.</text>
</comment>
<evidence type="ECO:0000256" key="6">
    <source>
        <dbReference type="ARBA" id="ARBA00022982"/>
    </source>
</evidence>
<dbReference type="PROSITE" id="PS51085">
    <property type="entry name" value="2FE2S_FER_2"/>
    <property type="match status" value="1"/>
</dbReference>
<dbReference type="Gene3D" id="3.10.20.30">
    <property type="match status" value="1"/>
</dbReference>
<dbReference type="GO" id="GO:0046872">
    <property type="term" value="F:metal ion binding"/>
    <property type="evidence" value="ECO:0007669"/>
    <property type="project" value="UniProtKB-KW"/>
</dbReference>
<comment type="similarity">
    <text evidence="1">Belongs to the adrenodoxin/putidaredoxin family.</text>
</comment>
<dbReference type="PROSITE" id="PS00814">
    <property type="entry name" value="ADX"/>
    <property type="match status" value="1"/>
</dbReference>
<proteinExistence type="inferred from homology"/>
<dbReference type="GO" id="GO:0140647">
    <property type="term" value="P:P450-containing electron transport chain"/>
    <property type="evidence" value="ECO:0007669"/>
    <property type="project" value="InterPro"/>
</dbReference>
<dbReference type="GeneID" id="93647013"/>
<protein>
    <recommendedName>
        <fullName evidence="2">2Fe-2S ferredoxin</fullName>
    </recommendedName>
</protein>
<dbReference type="PANTHER" id="PTHR23426">
    <property type="entry name" value="FERREDOXIN/ADRENODOXIN"/>
    <property type="match status" value="1"/>
</dbReference>
<dbReference type="GO" id="GO:0051537">
    <property type="term" value="F:2 iron, 2 sulfur cluster binding"/>
    <property type="evidence" value="ECO:0007669"/>
    <property type="project" value="UniProtKB-KW"/>
</dbReference>
<keyword evidence="6" id="KW-0249">Electron transport</keyword>
<dbReference type="InterPro" id="IPR001055">
    <property type="entry name" value="Adrenodoxin-like"/>
</dbReference>
<evidence type="ECO:0000256" key="5">
    <source>
        <dbReference type="ARBA" id="ARBA00022723"/>
    </source>
</evidence>
<keyword evidence="8" id="KW-0411">Iron-sulfur</keyword>
<keyword evidence="4" id="KW-0001">2Fe-2S</keyword>
<comment type="cofactor">
    <cofactor evidence="9">
        <name>[2Fe-2S] cluster</name>
        <dbReference type="ChEBI" id="CHEBI:190135"/>
    </cofactor>
</comment>
<evidence type="ECO:0000313" key="11">
    <source>
        <dbReference type="EMBL" id="OAG29530.1"/>
    </source>
</evidence>
<evidence type="ECO:0000256" key="2">
    <source>
        <dbReference type="ARBA" id="ARBA00019395"/>
    </source>
</evidence>
<keyword evidence="5" id="KW-0479">Metal-binding</keyword>
<evidence type="ECO:0000256" key="1">
    <source>
        <dbReference type="ARBA" id="ARBA00010914"/>
    </source>
</evidence>
<keyword evidence="7" id="KW-0408">Iron</keyword>
<dbReference type="GO" id="GO:0005739">
    <property type="term" value="C:mitochondrion"/>
    <property type="evidence" value="ECO:0007669"/>
    <property type="project" value="TreeGrafter"/>
</dbReference>
<dbReference type="AlphaFoldDB" id="A0A177EDQ8"/>
<dbReference type="SUPFAM" id="SSF54292">
    <property type="entry name" value="2Fe-2S ferredoxin-like"/>
    <property type="match status" value="1"/>
</dbReference>
<dbReference type="GO" id="GO:0009055">
    <property type="term" value="F:electron transfer activity"/>
    <property type="evidence" value="ECO:0007669"/>
    <property type="project" value="TreeGrafter"/>
</dbReference>
<dbReference type="RefSeq" id="XP_067544178.1">
    <property type="nucleotide sequence ID" value="XM_067688081.1"/>
</dbReference>
<dbReference type="PANTHER" id="PTHR23426:SF72">
    <property type="entry name" value="2FE-2S FERREDOXIN-TYPE DOMAIN-CONTAINING PROTEIN"/>
    <property type="match status" value="1"/>
</dbReference>
<dbReference type="InterPro" id="IPR012675">
    <property type="entry name" value="Beta-grasp_dom_sf"/>
</dbReference>
<keyword evidence="3" id="KW-0813">Transport</keyword>
<organism evidence="11 12">
    <name type="scientific">Nematocida displodere</name>
    <dbReference type="NCBI Taxonomy" id="1805483"/>
    <lineage>
        <taxon>Eukaryota</taxon>
        <taxon>Fungi</taxon>
        <taxon>Fungi incertae sedis</taxon>
        <taxon>Microsporidia</taxon>
        <taxon>Nematocida</taxon>
    </lineage>
</organism>
<dbReference type="EMBL" id="LTDL01000040">
    <property type="protein sequence ID" value="OAG29530.1"/>
    <property type="molecule type" value="Genomic_DNA"/>
</dbReference>
<dbReference type="InterPro" id="IPR018298">
    <property type="entry name" value="Adrenodoxin_Fe-S_BS"/>
</dbReference>
<gene>
    <name evidence="11" type="ORF">NEDG_00663</name>
</gene>
<evidence type="ECO:0000259" key="10">
    <source>
        <dbReference type="PROSITE" id="PS51085"/>
    </source>
</evidence>
<evidence type="ECO:0000256" key="8">
    <source>
        <dbReference type="ARBA" id="ARBA00023014"/>
    </source>
</evidence>
<sequence>MNDSVRVLFSAKEAILPIVVKTGLSLLEAAHINKVPLQGACEGSLACSTCHVVLDRETYQKNQSTLTEREEDLLDTAKGLTRTSRLGCQLFVNRSFENRVIRIPNISKNIGEEVVKK</sequence>
<dbReference type="InterPro" id="IPR036010">
    <property type="entry name" value="2Fe-2S_ferredoxin-like_sf"/>
</dbReference>